<dbReference type="EMBL" id="CP000513">
    <property type="protein sequence ID" value="ABQ14311.1"/>
    <property type="molecule type" value="Genomic_DNA"/>
</dbReference>
<name>A5EV64_DICNV</name>
<keyword evidence="2" id="KW-1185">Reference proteome</keyword>
<protein>
    <submittedName>
        <fullName evidence="1">Uncharacterized protein</fullName>
    </submittedName>
</protein>
<dbReference type="STRING" id="246195.DNO_0671"/>
<dbReference type="AlphaFoldDB" id="A5EV64"/>
<evidence type="ECO:0000313" key="2">
    <source>
        <dbReference type="Proteomes" id="UP000000248"/>
    </source>
</evidence>
<dbReference type="RefSeq" id="WP_012031004.1">
    <property type="nucleotide sequence ID" value="NC_009446.1"/>
</dbReference>
<evidence type="ECO:0000313" key="1">
    <source>
        <dbReference type="EMBL" id="ABQ14311.1"/>
    </source>
</evidence>
<dbReference type="KEGG" id="dno:DNO_0671"/>
<organism evidence="1 2">
    <name type="scientific">Dichelobacter nodosus (strain VCS1703A)</name>
    <dbReference type="NCBI Taxonomy" id="246195"/>
    <lineage>
        <taxon>Bacteria</taxon>
        <taxon>Pseudomonadati</taxon>
        <taxon>Pseudomonadota</taxon>
        <taxon>Gammaproteobacteria</taxon>
        <taxon>Cardiobacteriales</taxon>
        <taxon>Cardiobacteriaceae</taxon>
        <taxon>Dichelobacter</taxon>
    </lineage>
</organism>
<accession>A5EV64</accession>
<dbReference type="HOGENOM" id="CLU_188878_0_0_6"/>
<dbReference type="Proteomes" id="UP000000248">
    <property type="component" value="Chromosome"/>
</dbReference>
<gene>
    <name evidence="1" type="ordered locus">DNO_0671</name>
</gene>
<dbReference type="OrthoDB" id="7066936at2"/>
<proteinExistence type="predicted"/>
<sequence length="65" mass="7448">MKFLSRANTPRLYWEKLKTQDRHVPDLYRSPIPGGWLISNGLDGGLTFIPDADHQWDGNSLPILE</sequence>
<reference evidence="1 2" key="1">
    <citation type="journal article" date="2007" name="Nat. Biotechnol.">
        <title>Genome sequence and identification of candidate vaccine antigens from the animal pathogen Dichelobacter nodosus.</title>
        <authorList>
            <person name="Myers G.S."/>
            <person name="Parker D."/>
            <person name="Al-Hasani K."/>
            <person name="Kennan R.M."/>
            <person name="Seemann T."/>
            <person name="Ren Q."/>
            <person name="Badger J.H."/>
            <person name="Selengut J.D."/>
            <person name="Deboy R.T."/>
            <person name="Tettelin H."/>
            <person name="Boyce J.D."/>
            <person name="McCarl V.P."/>
            <person name="Han X."/>
            <person name="Nelson W.C."/>
            <person name="Madupu R."/>
            <person name="Mohamoud Y."/>
            <person name="Holley T."/>
            <person name="Fedorova N."/>
            <person name="Khouri H."/>
            <person name="Bottomley S.P."/>
            <person name="Whittington R.J."/>
            <person name="Adler B."/>
            <person name="Songer J.G."/>
            <person name="Rood J.I."/>
            <person name="Paulsen I.T."/>
        </authorList>
    </citation>
    <scope>NUCLEOTIDE SEQUENCE [LARGE SCALE GENOMIC DNA]</scope>
    <source>
        <strain evidence="1 2">VCS1703A</strain>
    </source>
</reference>